<dbReference type="CDD" id="cd18720">
    <property type="entry name" value="PIN_YqxD-like"/>
    <property type="match status" value="1"/>
</dbReference>
<keyword evidence="4" id="KW-1185">Reference proteome</keyword>
<dbReference type="EMBL" id="FNGA01000002">
    <property type="protein sequence ID" value="SDK81989.1"/>
    <property type="molecule type" value="Genomic_DNA"/>
</dbReference>
<dbReference type="STRING" id="246191.SAMN05660337_1339"/>
<dbReference type="Proteomes" id="UP000199053">
    <property type="component" value="Unassembled WGS sequence"/>
</dbReference>
<dbReference type="HAMAP" id="MF_00489">
    <property type="entry name" value="UPF0178"/>
    <property type="match status" value="1"/>
</dbReference>
<organism evidence="3 4">
    <name type="scientific">Maridesulfovibrio ferrireducens</name>
    <dbReference type="NCBI Taxonomy" id="246191"/>
    <lineage>
        <taxon>Bacteria</taxon>
        <taxon>Pseudomonadati</taxon>
        <taxon>Thermodesulfobacteriota</taxon>
        <taxon>Desulfovibrionia</taxon>
        <taxon>Desulfovibrionales</taxon>
        <taxon>Desulfovibrionaceae</taxon>
        <taxon>Maridesulfovibrio</taxon>
    </lineage>
</organism>
<evidence type="ECO:0000256" key="2">
    <source>
        <dbReference type="HAMAP-Rule" id="MF_00489"/>
    </source>
</evidence>
<comment type="similarity">
    <text evidence="1 2">Belongs to the UPF0178 family.</text>
</comment>
<dbReference type="PANTHER" id="PTHR35146">
    <property type="entry name" value="UPF0178 PROTEIN YAII"/>
    <property type="match status" value="1"/>
</dbReference>
<evidence type="ECO:0000313" key="4">
    <source>
        <dbReference type="Proteomes" id="UP000199053"/>
    </source>
</evidence>
<accession>A0A1G9F0N8</accession>
<reference evidence="4" key="1">
    <citation type="submission" date="2016-10" db="EMBL/GenBank/DDBJ databases">
        <authorList>
            <person name="Varghese N."/>
            <person name="Submissions S."/>
        </authorList>
    </citation>
    <scope>NUCLEOTIDE SEQUENCE [LARGE SCALE GENOMIC DNA]</scope>
    <source>
        <strain evidence="4">DSM 16995</strain>
    </source>
</reference>
<sequence>MHIWVDADACPNIIKEVLFKTAIRREIKMTLVANTSVATPSSPLIDSIRVSAGFNVADDEIARLTEAGDLVITADIPLADKIVTKGAIGLNPRGELYTVENIKGLLSMRNLMEELRTGGLASGGPAPLGPKDKQKFTNQLDKFLTQNLKS</sequence>
<dbReference type="NCBIfam" id="NF001095">
    <property type="entry name" value="PRK00124.1"/>
    <property type="match status" value="1"/>
</dbReference>
<dbReference type="InterPro" id="IPR003791">
    <property type="entry name" value="UPF0178"/>
</dbReference>
<dbReference type="OrthoDB" id="9798918at2"/>
<dbReference type="AlphaFoldDB" id="A0A1G9F0N8"/>
<evidence type="ECO:0000313" key="3">
    <source>
        <dbReference type="EMBL" id="SDK81989.1"/>
    </source>
</evidence>
<proteinExistence type="inferred from homology"/>
<protein>
    <recommendedName>
        <fullName evidence="2">UPF0178 protein SAMN05660337_1339</fullName>
    </recommendedName>
</protein>
<name>A0A1G9F0N8_9BACT</name>
<dbReference type="RefSeq" id="WP_092159493.1">
    <property type="nucleotide sequence ID" value="NZ_FNGA01000002.1"/>
</dbReference>
<evidence type="ECO:0000256" key="1">
    <source>
        <dbReference type="ARBA" id="ARBA00008522"/>
    </source>
</evidence>
<dbReference type="PANTHER" id="PTHR35146:SF1">
    <property type="entry name" value="UPF0178 PROTEIN YAII"/>
    <property type="match status" value="1"/>
</dbReference>
<gene>
    <name evidence="3" type="ORF">SAMN05660337_1339</name>
</gene>
<dbReference type="Pfam" id="PF02639">
    <property type="entry name" value="DUF188"/>
    <property type="match status" value="1"/>
</dbReference>